<feature type="repeat" description="WD" evidence="8">
    <location>
        <begin position="643"/>
        <end position="684"/>
    </location>
</feature>
<dbReference type="InterPro" id="IPR001680">
    <property type="entry name" value="WD40_rpt"/>
</dbReference>
<dbReference type="GO" id="GO:0030036">
    <property type="term" value="P:actin cytoskeleton organization"/>
    <property type="evidence" value="ECO:0007669"/>
    <property type="project" value="UniProtKB-ARBA"/>
</dbReference>
<evidence type="ECO:0000313" key="13">
    <source>
        <dbReference type="Proteomes" id="UP000230750"/>
    </source>
</evidence>
<feature type="domain" description="DUF1899" evidence="11">
    <location>
        <begin position="479"/>
        <end position="542"/>
    </location>
</feature>
<sequence>MSRFKVSKFRNAQEKVPHMESWITGLRVGSLPFSHGNHIKASAALMAFNVESGNGGNLAVFPVDAKGRKDMSIPQLQAHSEFVTDFDFNPFDDFQLATCSQDGLIRIWDIPEEGLSTSLSTASLSLPQQDGPVEVISYNPSASSVLAASIKSTLKIFDISSGAEKLSIDGHNDTIQSLSWKQDGRLLATSGKDKTIRIVDPRQSSISSETKGHENEKDSRVCWFGDQDYVLSTGATKSRQRQAFLFDVRNFKQKVTSLSFDPSSGIMIPLYDPDTKMLFIAGKGETTIRFYDVIDSSPFLKECSTYVGKAQQKGATLVNKRALNVMSCEVNRLLQLTQDGVIPVSYEVPRKSHRDFQPELFPDFRGDEPGLTSEEWFEGNNAEVARVSLNPSKAKPVGKKQKGSSSSENKAEKTKTEEVKVQKPDKPAKTTLPQKPSPPSKSTSSKADGVASKVSNGDVVKPAVAVESKSKPKGPILKRFTSKFRHISTVMMHRSLQFTSLKKTSISTMSECDGFHVNKKWAAVPLSGAGGNIAIIDLDKPCKLPESVPFIEHGSDASDFAWDPFDDNRLAVCCLNCKITVWKISGQTSEGFSADIEVVLMGHNDRIYLIKFHPLAKDVLLSASQDLTVKIWNISTGEDKITLEGHTDQIFSAAWSPDGNFVATLCKDGKIRLYEPRSSSSPVQEHNFVSGSKGARILFVLNGTHLIVSGQKNQSIRSVTLLKASDLSRPVHSVDLKTSPSFLIPHYDEDTNILFLSGKGDSTADLFEVLAEPPYLSDLSGFSATSIHQAFSFLPKTICAVKDVEVMRAMRLTMTTMEPVTFTVPRVKKEYFQDDIFPDTRASWEWSLEGSDWFNGENGKEQRRVYLGPEGMKPLSEVPKVNAPPPKYSSQELLEMKSDQEKKEELLSAMTNVLTLNETPLPQEEMEGVEDDEWDD</sequence>
<dbReference type="OrthoDB" id="1850764at2759"/>
<dbReference type="InterPro" id="IPR019775">
    <property type="entry name" value="WD40_repeat_CS"/>
</dbReference>
<evidence type="ECO:0000256" key="9">
    <source>
        <dbReference type="RuleBase" id="RU280818"/>
    </source>
</evidence>
<evidence type="ECO:0000256" key="2">
    <source>
        <dbReference type="ARBA" id="ARBA00009482"/>
    </source>
</evidence>
<feature type="compositionally biased region" description="Basic and acidic residues" evidence="10">
    <location>
        <begin position="409"/>
        <end position="428"/>
    </location>
</feature>
<evidence type="ECO:0000259" key="11">
    <source>
        <dbReference type="SMART" id="SM01166"/>
    </source>
</evidence>
<feature type="region of interest" description="Disordered" evidence="10">
    <location>
        <begin position="914"/>
        <end position="936"/>
    </location>
</feature>
<evidence type="ECO:0000256" key="1">
    <source>
        <dbReference type="ARBA" id="ARBA00004496"/>
    </source>
</evidence>
<dbReference type="PANTHER" id="PTHR10856:SF20">
    <property type="entry name" value="CORONIN-7"/>
    <property type="match status" value="1"/>
</dbReference>
<dbReference type="SMART" id="SM01167">
    <property type="entry name" value="DUF1900"/>
    <property type="match status" value="2"/>
</dbReference>
<dbReference type="FunFam" id="2.130.10.10:FF:000076">
    <property type="entry name" value="Coronin"/>
    <property type="match status" value="2"/>
</dbReference>
<feature type="repeat" description="WD" evidence="8">
    <location>
        <begin position="168"/>
        <end position="209"/>
    </location>
</feature>
<dbReference type="AlphaFoldDB" id="A0A2G8LLV5"/>
<evidence type="ECO:0000256" key="3">
    <source>
        <dbReference type="ARBA" id="ARBA00022490"/>
    </source>
</evidence>
<organism evidence="12 13">
    <name type="scientific">Stichopus japonicus</name>
    <name type="common">Sea cucumber</name>
    <dbReference type="NCBI Taxonomy" id="307972"/>
    <lineage>
        <taxon>Eukaryota</taxon>
        <taxon>Metazoa</taxon>
        <taxon>Echinodermata</taxon>
        <taxon>Eleutherozoa</taxon>
        <taxon>Echinozoa</taxon>
        <taxon>Holothuroidea</taxon>
        <taxon>Aspidochirotacea</taxon>
        <taxon>Aspidochirotida</taxon>
        <taxon>Stichopodidae</taxon>
        <taxon>Apostichopus</taxon>
    </lineage>
</organism>
<feature type="compositionally biased region" description="Acidic residues" evidence="10">
    <location>
        <begin position="924"/>
        <end position="936"/>
    </location>
</feature>
<name>A0A2G8LLV5_STIJA</name>
<feature type="region of interest" description="Disordered" evidence="10">
    <location>
        <begin position="387"/>
        <end position="455"/>
    </location>
</feature>
<dbReference type="SMART" id="SM00320">
    <property type="entry name" value="WD40"/>
    <property type="match status" value="7"/>
</dbReference>
<reference evidence="12 13" key="1">
    <citation type="journal article" date="2017" name="PLoS Biol.">
        <title>The sea cucumber genome provides insights into morphological evolution and visceral regeneration.</title>
        <authorList>
            <person name="Zhang X."/>
            <person name="Sun L."/>
            <person name="Yuan J."/>
            <person name="Sun Y."/>
            <person name="Gao Y."/>
            <person name="Zhang L."/>
            <person name="Li S."/>
            <person name="Dai H."/>
            <person name="Hamel J.F."/>
            <person name="Liu C."/>
            <person name="Yu Y."/>
            <person name="Liu S."/>
            <person name="Lin W."/>
            <person name="Guo K."/>
            <person name="Jin S."/>
            <person name="Xu P."/>
            <person name="Storey K.B."/>
            <person name="Huan P."/>
            <person name="Zhang T."/>
            <person name="Zhou Y."/>
            <person name="Zhang J."/>
            <person name="Lin C."/>
            <person name="Li X."/>
            <person name="Xing L."/>
            <person name="Huo D."/>
            <person name="Sun M."/>
            <person name="Wang L."/>
            <person name="Mercier A."/>
            <person name="Li F."/>
            <person name="Yang H."/>
            <person name="Xiang J."/>
        </authorList>
    </citation>
    <scope>NUCLEOTIDE SEQUENCE [LARGE SCALE GENOMIC DNA]</scope>
    <source>
        <strain evidence="12">Shaxun</strain>
        <tissue evidence="12">Muscle</tissue>
    </source>
</reference>
<dbReference type="Gene3D" id="2.130.10.10">
    <property type="entry name" value="YVTN repeat-like/Quinoprotein amine dehydrogenase"/>
    <property type="match status" value="2"/>
</dbReference>
<feature type="compositionally biased region" description="Low complexity" evidence="10">
    <location>
        <begin position="429"/>
        <end position="446"/>
    </location>
</feature>
<feature type="repeat" description="WD" evidence="8">
    <location>
        <begin position="76"/>
        <end position="118"/>
    </location>
</feature>
<dbReference type="GO" id="GO:0003779">
    <property type="term" value="F:actin binding"/>
    <property type="evidence" value="ECO:0007669"/>
    <property type="project" value="UniProtKB-KW"/>
</dbReference>
<proteinExistence type="inferred from homology"/>
<gene>
    <name evidence="12" type="ORF">BSL78_01835</name>
</gene>
<dbReference type="SUPFAM" id="SSF50998">
    <property type="entry name" value="Quinoprotein alcohol dehydrogenase-like"/>
    <property type="match status" value="1"/>
</dbReference>
<evidence type="ECO:0000256" key="4">
    <source>
        <dbReference type="ARBA" id="ARBA00022574"/>
    </source>
</evidence>
<keyword evidence="6" id="KW-0009">Actin-binding</keyword>
<comment type="similarity">
    <text evidence="2 9">Belongs to the WD repeat coronin family.</text>
</comment>
<dbReference type="InterPro" id="IPR015505">
    <property type="entry name" value="Coronin"/>
</dbReference>
<dbReference type="GO" id="GO:0005737">
    <property type="term" value="C:cytoplasm"/>
    <property type="evidence" value="ECO:0007669"/>
    <property type="project" value="UniProtKB-SubCell"/>
</dbReference>
<dbReference type="PROSITE" id="PS50294">
    <property type="entry name" value="WD_REPEATS_REGION"/>
    <property type="match status" value="4"/>
</dbReference>
<evidence type="ECO:0000256" key="5">
    <source>
        <dbReference type="ARBA" id="ARBA00022737"/>
    </source>
</evidence>
<keyword evidence="4 8" id="KW-0853">WD repeat</keyword>
<dbReference type="Pfam" id="PF08953">
    <property type="entry name" value="DUF1899"/>
    <property type="match status" value="2"/>
</dbReference>
<evidence type="ECO:0000256" key="8">
    <source>
        <dbReference type="PROSITE-ProRule" id="PRU00221"/>
    </source>
</evidence>
<feature type="domain" description="DUF1899" evidence="11">
    <location>
        <begin position="3"/>
        <end position="67"/>
    </location>
</feature>
<comment type="caution">
    <text evidence="12">The sequence shown here is derived from an EMBL/GenBank/DDBJ whole genome shotgun (WGS) entry which is preliminary data.</text>
</comment>
<feature type="repeat" description="WD" evidence="8">
    <location>
        <begin position="600"/>
        <end position="642"/>
    </location>
</feature>
<dbReference type="InterPro" id="IPR011047">
    <property type="entry name" value="Quinoprotein_ADH-like_sf"/>
</dbReference>
<keyword evidence="13" id="KW-1185">Reference proteome</keyword>
<dbReference type="PANTHER" id="PTHR10856">
    <property type="entry name" value="CORONIN"/>
    <property type="match status" value="1"/>
</dbReference>
<dbReference type="PROSITE" id="PS50082">
    <property type="entry name" value="WD_REPEATS_2"/>
    <property type="match status" value="4"/>
</dbReference>
<dbReference type="SMART" id="SM01166">
    <property type="entry name" value="DUF1899"/>
    <property type="match status" value="2"/>
</dbReference>
<dbReference type="Pfam" id="PF16300">
    <property type="entry name" value="WD40_4"/>
    <property type="match status" value="2"/>
</dbReference>
<accession>A0A2G8LLV5</accession>
<keyword evidence="3" id="KW-0963">Cytoplasm</keyword>
<evidence type="ECO:0000256" key="7">
    <source>
        <dbReference type="ARBA" id="ARBA00024838"/>
    </source>
</evidence>
<protein>
    <recommendedName>
        <fullName evidence="9">Coronin</fullName>
    </recommendedName>
</protein>
<evidence type="ECO:0000256" key="6">
    <source>
        <dbReference type="ARBA" id="ARBA00023203"/>
    </source>
</evidence>
<dbReference type="EMBL" id="MRZV01000038">
    <property type="protein sequence ID" value="PIK61192.1"/>
    <property type="molecule type" value="Genomic_DNA"/>
</dbReference>
<dbReference type="PROSITE" id="PS00678">
    <property type="entry name" value="WD_REPEATS_1"/>
    <property type="match status" value="2"/>
</dbReference>
<dbReference type="InterPro" id="IPR015048">
    <property type="entry name" value="DUF1899"/>
</dbReference>
<dbReference type="Pfam" id="PF00400">
    <property type="entry name" value="WD40"/>
    <property type="match status" value="4"/>
</dbReference>
<dbReference type="STRING" id="307972.A0A2G8LLV5"/>
<comment type="function">
    <text evidence="7">F-actin regulator involved in anterograde Golgi to endosome transport: upon ubiquitination via 'Lys-33'-linked ubiquitin chains by the BCR(KLHL20) E3 ubiquitin ligase complex, interacts with EPS15 and localizes to the trans-Golgi network, where it promotes actin polymerization, thereby facilitating post-Golgi trafficking. May play a role in the maintenance of the Golgi apparatus morphology.</text>
</comment>
<dbReference type="InterPro" id="IPR015943">
    <property type="entry name" value="WD40/YVTN_repeat-like_dom_sf"/>
</dbReference>
<keyword evidence="5 9" id="KW-0677">Repeat</keyword>
<evidence type="ECO:0000256" key="10">
    <source>
        <dbReference type="SAM" id="MobiDB-lite"/>
    </source>
</evidence>
<evidence type="ECO:0000313" key="12">
    <source>
        <dbReference type="EMBL" id="PIK61192.1"/>
    </source>
</evidence>
<comment type="subcellular location">
    <subcellularLocation>
        <location evidence="1">Cytoplasm</location>
    </subcellularLocation>
</comment>
<dbReference type="Proteomes" id="UP000230750">
    <property type="component" value="Unassembled WGS sequence"/>
</dbReference>